<keyword evidence="2" id="KW-1133">Transmembrane helix</keyword>
<feature type="region of interest" description="Disordered" evidence="1">
    <location>
        <begin position="103"/>
        <end position="584"/>
    </location>
</feature>
<feature type="transmembrane region" description="Helical" evidence="2">
    <location>
        <begin position="75"/>
        <end position="95"/>
    </location>
</feature>
<name>A0ABR1L5C9_9PEZI</name>
<evidence type="ECO:0008006" key="5">
    <source>
        <dbReference type="Google" id="ProtNLM"/>
    </source>
</evidence>
<dbReference type="Proteomes" id="UP001360953">
    <property type="component" value="Unassembled WGS sequence"/>
</dbReference>
<evidence type="ECO:0000313" key="4">
    <source>
        <dbReference type="Proteomes" id="UP001360953"/>
    </source>
</evidence>
<keyword evidence="4" id="KW-1185">Reference proteome</keyword>
<feature type="region of interest" description="Disordered" evidence="1">
    <location>
        <begin position="617"/>
        <end position="644"/>
    </location>
</feature>
<keyword evidence="2" id="KW-0472">Membrane</keyword>
<proteinExistence type="predicted"/>
<gene>
    <name evidence="3" type="ORF">J3D65DRAFT_641393</name>
</gene>
<feature type="compositionally biased region" description="Low complexity" evidence="1">
    <location>
        <begin position="445"/>
        <end position="493"/>
    </location>
</feature>
<dbReference type="RefSeq" id="XP_066650199.1">
    <property type="nucleotide sequence ID" value="XM_066801883.1"/>
</dbReference>
<dbReference type="GeneID" id="92034789"/>
<feature type="compositionally biased region" description="Low complexity" evidence="1">
    <location>
        <begin position="525"/>
        <end position="536"/>
    </location>
</feature>
<feature type="compositionally biased region" description="Basic and acidic residues" evidence="1">
    <location>
        <begin position="339"/>
        <end position="348"/>
    </location>
</feature>
<reference evidence="3 4" key="1">
    <citation type="submission" date="2024-04" db="EMBL/GenBank/DDBJ databases">
        <title>Phyllosticta paracitricarpa is synonymous to the EU quarantine fungus P. citricarpa based on phylogenomic analyses.</title>
        <authorList>
            <consortium name="Lawrence Berkeley National Laboratory"/>
            <person name="Van ingen-buijs V.A."/>
            <person name="Van westerhoven A.C."/>
            <person name="Haridas S."/>
            <person name="Skiadas P."/>
            <person name="Martin F."/>
            <person name="Groenewald J.Z."/>
            <person name="Crous P.W."/>
            <person name="Seidl M.F."/>
        </authorList>
    </citation>
    <scope>NUCLEOTIDE SEQUENCE [LARGE SCALE GENOMIC DNA]</scope>
    <source>
        <strain evidence="3 4">CPC 17464</strain>
    </source>
</reference>
<dbReference type="EMBL" id="JBBPEH010000015">
    <property type="protein sequence ID" value="KAK7529833.1"/>
    <property type="molecule type" value="Genomic_DNA"/>
</dbReference>
<accession>A0ABR1L5C9</accession>
<organism evidence="3 4">
    <name type="scientific">Phyllosticta citribraziliensis</name>
    <dbReference type="NCBI Taxonomy" id="989973"/>
    <lineage>
        <taxon>Eukaryota</taxon>
        <taxon>Fungi</taxon>
        <taxon>Dikarya</taxon>
        <taxon>Ascomycota</taxon>
        <taxon>Pezizomycotina</taxon>
        <taxon>Dothideomycetes</taxon>
        <taxon>Dothideomycetes incertae sedis</taxon>
        <taxon>Botryosphaeriales</taxon>
        <taxon>Phyllostictaceae</taxon>
        <taxon>Phyllosticta</taxon>
    </lineage>
</organism>
<evidence type="ECO:0000256" key="1">
    <source>
        <dbReference type="SAM" id="MobiDB-lite"/>
    </source>
</evidence>
<protein>
    <recommendedName>
        <fullName evidence="5">Transmembrane protein</fullName>
    </recommendedName>
</protein>
<feature type="compositionally biased region" description="Pro residues" evidence="1">
    <location>
        <begin position="116"/>
        <end position="130"/>
    </location>
</feature>
<comment type="caution">
    <text evidence="3">The sequence shown here is derived from an EMBL/GenBank/DDBJ whole genome shotgun (WGS) entry which is preliminary data.</text>
</comment>
<evidence type="ECO:0000256" key="2">
    <source>
        <dbReference type="SAM" id="Phobius"/>
    </source>
</evidence>
<feature type="compositionally biased region" description="Polar residues" evidence="1">
    <location>
        <begin position="556"/>
        <end position="582"/>
    </location>
</feature>
<evidence type="ECO:0000313" key="3">
    <source>
        <dbReference type="EMBL" id="KAK7529833.1"/>
    </source>
</evidence>
<sequence length="686" mass="72535">MPTLALPPRDPIAGWKTYTRSSLSASPIGLAITRPSETYTTSIPRDSSSAITTTAAVVEPTQSPQTANHPSRTGIVVAVLFSVLALFLIILLLFYCCRQTRRQPKTWTESTSTSPSPSPLPDPVPPPVPPAEHGSNAAAHPSRSDDGSARTRGPNRNPPRSNQEDDSRPTGGIAAPEPPQLPVLNSTPLVGRTNAPITRGSFNQVPPTPPIPDLPSHGRSTTTERGENQRPQASAPFVGRAPASNGKSTVQGTGSFASTVPIPPTQVDPVSNHGFASPQTHSNLHTAASTTTKTPQASSQGMNAENPSALSTVPGRARQSVATQQAPKASRSVPLESKLGGRYERKTDGQLSKTGIPGGEMPAEKKSQADPDGSETLVVEEPSSHTPAQSVAERSGPKSAAPTDKKPVQSSPARSEISARKDEQEQVPEDPDPRDVPKGTASIQASPRSPSSTQSSSSSKGRSSRGGKSVARSRSSSGSKKSAGSKSHKAGTSPPQLPSQEPSVRTEGGEDYTAVEQDSGSARLSSPPQSARSEPSSRSRRSQARSATEEPVDGTPEQTSVPFHQSPGSTSEITTQSTSVDSTGRVFVDAPEIPDAHEPSAHQRRVIRIRLDERAPQPRGLVDPSGLHFARPAAGRRRRAQRPVRRMGNLDAEIEGVDVQEMTDEEMFARLDRLNYWAGRTGGRLV</sequence>
<feature type="compositionally biased region" description="Polar residues" evidence="1">
    <location>
        <begin position="245"/>
        <end position="258"/>
    </location>
</feature>
<feature type="compositionally biased region" description="Basic residues" evidence="1">
    <location>
        <begin position="634"/>
        <end position="644"/>
    </location>
</feature>
<feature type="compositionally biased region" description="Polar residues" evidence="1">
    <location>
        <begin position="277"/>
        <end position="311"/>
    </location>
</feature>
<keyword evidence="2" id="KW-0812">Transmembrane</keyword>